<keyword evidence="2" id="KW-0272">Extracellular matrix</keyword>
<accession>A0A8X8BIR3</accession>
<feature type="non-terminal residue" evidence="4">
    <location>
        <position position="1"/>
    </location>
</feature>
<dbReference type="InterPro" id="IPR050149">
    <property type="entry name" value="Collagen_superfamily"/>
</dbReference>
<comment type="subcellular location">
    <subcellularLocation>
        <location evidence="1">Secreted</location>
        <location evidence="1">Extracellular space</location>
        <location evidence="1">Extracellular matrix</location>
    </subcellularLocation>
</comment>
<comment type="caution">
    <text evidence="4">The sequence shown here is derived from an EMBL/GenBank/DDBJ whole genome shotgun (WGS) entry which is preliminary data.</text>
</comment>
<organism evidence="4 5">
    <name type="scientific">Polypterus senegalus</name>
    <name type="common">Senegal bichir</name>
    <dbReference type="NCBI Taxonomy" id="55291"/>
    <lineage>
        <taxon>Eukaryota</taxon>
        <taxon>Metazoa</taxon>
        <taxon>Chordata</taxon>
        <taxon>Craniata</taxon>
        <taxon>Vertebrata</taxon>
        <taxon>Euteleostomi</taxon>
        <taxon>Actinopterygii</taxon>
        <taxon>Polypteriformes</taxon>
        <taxon>Polypteridae</taxon>
        <taxon>Polypterus</taxon>
    </lineage>
</organism>
<dbReference type="GO" id="GO:0031012">
    <property type="term" value="C:extracellular matrix"/>
    <property type="evidence" value="ECO:0007669"/>
    <property type="project" value="TreeGrafter"/>
</dbReference>
<keyword evidence="5" id="KW-1185">Reference proteome</keyword>
<dbReference type="PANTHER" id="PTHR24023:SF1082">
    <property type="entry name" value="COLLAGEN TRIPLE HELIX REPEAT"/>
    <property type="match status" value="1"/>
</dbReference>
<feature type="compositionally biased region" description="Basic and acidic residues" evidence="3">
    <location>
        <begin position="134"/>
        <end position="146"/>
    </location>
</feature>
<feature type="compositionally biased region" description="Gly residues" evidence="3">
    <location>
        <begin position="121"/>
        <end position="133"/>
    </location>
</feature>
<evidence type="ECO:0000256" key="3">
    <source>
        <dbReference type="SAM" id="MobiDB-lite"/>
    </source>
</evidence>
<evidence type="ECO:0000256" key="2">
    <source>
        <dbReference type="ARBA" id="ARBA00022530"/>
    </source>
</evidence>
<name>A0A8X8BIR3_POLSE</name>
<keyword evidence="2" id="KW-0964">Secreted</keyword>
<evidence type="ECO:0000256" key="1">
    <source>
        <dbReference type="ARBA" id="ARBA00004498"/>
    </source>
</evidence>
<dbReference type="InterPro" id="IPR008160">
    <property type="entry name" value="Collagen"/>
</dbReference>
<feature type="region of interest" description="Disordered" evidence="3">
    <location>
        <begin position="205"/>
        <end position="266"/>
    </location>
</feature>
<feature type="region of interest" description="Disordered" evidence="3">
    <location>
        <begin position="1"/>
        <end position="20"/>
    </location>
</feature>
<protein>
    <submittedName>
        <fullName evidence="4">CO6A4 protein</fullName>
    </submittedName>
</protein>
<dbReference type="Pfam" id="PF01391">
    <property type="entry name" value="Collagen"/>
    <property type="match status" value="2"/>
</dbReference>
<dbReference type="PANTHER" id="PTHR24023">
    <property type="entry name" value="COLLAGEN ALPHA"/>
    <property type="match status" value="1"/>
</dbReference>
<proteinExistence type="predicted"/>
<dbReference type="Proteomes" id="UP000886611">
    <property type="component" value="Unassembled WGS sequence"/>
</dbReference>
<dbReference type="AlphaFoldDB" id="A0A8X8BIR3"/>
<evidence type="ECO:0000313" key="5">
    <source>
        <dbReference type="Proteomes" id="UP000886611"/>
    </source>
</evidence>
<feature type="compositionally biased region" description="Basic and acidic residues" evidence="3">
    <location>
        <begin position="1"/>
        <end position="12"/>
    </location>
</feature>
<feature type="non-terminal residue" evidence="4">
    <location>
        <position position="337"/>
    </location>
</feature>
<gene>
    <name evidence="4" type="primary">Col6a4</name>
    <name evidence="4" type="ORF">GTO96_0018748</name>
</gene>
<sequence>MRDSTQEQEERAGSGTEVTRGSALNRCATAVIKDALSRKALNHSWLCAVHMSPPERAPVATLERRLVSIPLVWSSSACSQGRRAHLMPIVLPISFQGQEGEIGLDGIDGEEGDRGLPGPPGEKGGSGGRGSKGAKGESGERGESGLRGDPGTLGPTGAPGIRGENGNPGPRVSSVQQEVSACRSASGLLYSGLPFFFWQGVAGPVGPSGERGRRGPNGRKGEPGDPGDKGVGGPQGPRGESGEDGRDGFGTSGLKGRKGDSGFPGYQGLKVSHRRALPGCSSCPLVCSQLCKRSALSLPSPCQLRSIFPFLYLLNREKLETVEQKELLVRKETAADG</sequence>
<dbReference type="EMBL" id="JAATIS010005477">
    <property type="protein sequence ID" value="KAG2459163.1"/>
    <property type="molecule type" value="Genomic_DNA"/>
</dbReference>
<evidence type="ECO:0000313" key="4">
    <source>
        <dbReference type="EMBL" id="KAG2459163.1"/>
    </source>
</evidence>
<reference evidence="4 5" key="1">
    <citation type="journal article" date="2021" name="Cell">
        <title>Tracing the genetic footprints of vertebrate landing in non-teleost ray-finned fishes.</title>
        <authorList>
            <person name="Bi X."/>
            <person name="Wang K."/>
            <person name="Yang L."/>
            <person name="Pan H."/>
            <person name="Jiang H."/>
            <person name="Wei Q."/>
            <person name="Fang M."/>
            <person name="Yu H."/>
            <person name="Zhu C."/>
            <person name="Cai Y."/>
            <person name="He Y."/>
            <person name="Gan X."/>
            <person name="Zeng H."/>
            <person name="Yu D."/>
            <person name="Zhu Y."/>
            <person name="Jiang H."/>
            <person name="Qiu Q."/>
            <person name="Yang H."/>
            <person name="Zhang Y.E."/>
            <person name="Wang W."/>
            <person name="Zhu M."/>
            <person name="He S."/>
            <person name="Zhang G."/>
        </authorList>
    </citation>
    <scope>NUCLEOTIDE SEQUENCE [LARGE SCALE GENOMIC DNA]</scope>
    <source>
        <strain evidence="4">Bchr_013</strain>
    </source>
</reference>
<feature type="region of interest" description="Disordered" evidence="3">
    <location>
        <begin position="101"/>
        <end position="178"/>
    </location>
</feature>
<dbReference type="GO" id="GO:0005615">
    <property type="term" value="C:extracellular space"/>
    <property type="evidence" value="ECO:0007669"/>
    <property type="project" value="TreeGrafter"/>
</dbReference>
<feature type="compositionally biased region" description="Basic and acidic residues" evidence="3">
    <location>
        <begin position="219"/>
        <end position="228"/>
    </location>
</feature>